<dbReference type="STRING" id="947013.SAMN04488109_1373"/>
<evidence type="ECO:0000313" key="2">
    <source>
        <dbReference type="Proteomes" id="UP000184212"/>
    </source>
</evidence>
<keyword evidence="2" id="KW-1185">Reference proteome</keyword>
<sequence length="258" mass="28942">MRRTFLMTPFLGVAILSYGQTEKAELITDRPDQTESAMLVPKGGLQVETGFAYEKDHQDGLERTNVTYDKLLIKYGVNDHFELRFVTGFVGKRAKIAEHPISRVQGFSPMALGVKVKLADEKGFWPQAAFIGHINLRTGSKDFNPSYTAADFRFTFAHTVSEKFALSYNLGAEWNGETPDAAFLYTLALRYAATNRVGIFVESYAFFPEKDKADNRFDCGLTYMITSMVQWDISGGLGLSRSAPDYFLSTGVSFRLLR</sequence>
<name>A0A1M5LSC6_9BACT</name>
<organism evidence="1 2">
    <name type="scientific">Chryseolinea serpens</name>
    <dbReference type="NCBI Taxonomy" id="947013"/>
    <lineage>
        <taxon>Bacteria</taxon>
        <taxon>Pseudomonadati</taxon>
        <taxon>Bacteroidota</taxon>
        <taxon>Cytophagia</taxon>
        <taxon>Cytophagales</taxon>
        <taxon>Fulvivirgaceae</taxon>
        <taxon>Chryseolinea</taxon>
    </lineage>
</organism>
<reference evidence="1 2" key="1">
    <citation type="submission" date="2016-11" db="EMBL/GenBank/DDBJ databases">
        <authorList>
            <person name="Jaros S."/>
            <person name="Januszkiewicz K."/>
            <person name="Wedrychowicz H."/>
        </authorList>
    </citation>
    <scope>NUCLEOTIDE SEQUENCE [LARGE SCALE GENOMIC DNA]</scope>
    <source>
        <strain evidence="1 2">DSM 24574</strain>
    </source>
</reference>
<dbReference type="Proteomes" id="UP000184212">
    <property type="component" value="Unassembled WGS sequence"/>
</dbReference>
<accession>A0A1M5LSC6</accession>
<gene>
    <name evidence="1" type="ORF">SAMN04488109_1373</name>
</gene>
<evidence type="ECO:0000313" key="1">
    <source>
        <dbReference type="EMBL" id="SHG67997.1"/>
    </source>
</evidence>
<dbReference type="InterPro" id="IPR025737">
    <property type="entry name" value="FApF"/>
</dbReference>
<protein>
    <submittedName>
        <fullName evidence="1">Putative MetA-pathway of phenol degradation</fullName>
    </submittedName>
</protein>
<dbReference type="Pfam" id="PF13557">
    <property type="entry name" value="Phenol_MetA_deg"/>
    <property type="match status" value="1"/>
</dbReference>
<dbReference type="AlphaFoldDB" id="A0A1M5LSC6"/>
<dbReference type="RefSeq" id="WP_073132190.1">
    <property type="nucleotide sequence ID" value="NZ_FQWQ01000001.1"/>
</dbReference>
<dbReference type="OrthoDB" id="1014491at2"/>
<dbReference type="EMBL" id="FQWQ01000001">
    <property type="protein sequence ID" value="SHG67997.1"/>
    <property type="molecule type" value="Genomic_DNA"/>
</dbReference>
<proteinExistence type="predicted"/>